<feature type="region of interest" description="Disordered" evidence="1">
    <location>
        <begin position="113"/>
        <end position="145"/>
    </location>
</feature>
<proteinExistence type="predicted"/>
<reference evidence="2 3" key="1">
    <citation type="journal article" date="2016" name="Mol. Biol. Evol.">
        <title>Comparative Genomics of Early-Diverging Mushroom-Forming Fungi Provides Insights into the Origins of Lignocellulose Decay Capabilities.</title>
        <authorList>
            <person name="Nagy L.G."/>
            <person name="Riley R."/>
            <person name="Tritt A."/>
            <person name="Adam C."/>
            <person name="Daum C."/>
            <person name="Floudas D."/>
            <person name="Sun H."/>
            <person name="Yadav J.S."/>
            <person name="Pangilinan J."/>
            <person name="Larsson K.H."/>
            <person name="Matsuura K."/>
            <person name="Barry K."/>
            <person name="Labutti K."/>
            <person name="Kuo R."/>
            <person name="Ohm R.A."/>
            <person name="Bhattacharya S.S."/>
            <person name="Shirouzu T."/>
            <person name="Yoshinaga Y."/>
            <person name="Martin F.M."/>
            <person name="Grigoriev I.V."/>
            <person name="Hibbett D.S."/>
        </authorList>
    </citation>
    <scope>NUCLEOTIDE SEQUENCE [LARGE SCALE GENOMIC DNA]</scope>
    <source>
        <strain evidence="2 3">HHB12029</strain>
    </source>
</reference>
<dbReference type="EMBL" id="KV426034">
    <property type="protein sequence ID" value="KZV91127.1"/>
    <property type="molecule type" value="Genomic_DNA"/>
</dbReference>
<sequence>MEETRNRRQQAWSARPPPAITASRTSHVRARPVTSNHVPAERARVPSGSKPFAGKDANPSKKDELVPLSVRKRRNEDDGAGVDAKRSRVNGPAHEGVAARTWSHLNPLSMLANAQDQEAPTPAAAPIKTSPPSASAPAPEVARAPAPAPACAHGVIEPAVPPIREPAHADVNTARWKVTFPEENAMPYGYDDVSPPMRSTQNRPNMDEEDGLGAEKKRSSTDGPKAGTSAAARVEAVPDVPARLLVAHALGAQVPAPVLAPVPDSAPAPASVTIPVSIPAPAPPPAKLLVDRSIDATSRAPQTPAAGATSVALRLERIETAQTKISVLLKASESAGEARQADMANRVKATATDLSVCIDTAQTEGREGIEKLDIKFTDVMTRLERVEVLLEKVLERIG</sequence>
<dbReference type="Proteomes" id="UP000077266">
    <property type="component" value="Unassembled WGS sequence"/>
</dbReference>
<evidence type="ECO:0000313" key="3">
    <source>
        <dbReference type="Proteomes" id="UP000077266"/>
    </source>
</evidence>
<protein>
    <submittedName>
        <fullName evidence="2">Uncharacterized protein</fullName>
    </submittedName>
</protein>
<evidence type="ECO:0000313" key="2">
    <source>
        <dbReference type="EMBL" id="KZV91127.1"/>
    </source>
</evidence>
<organism evidence="2 3">
    <name type="scientific">Exidia glandulosa HHB12029</name>
    <dbReference type="NCBI Taxonomy" id="1314781"/>
    <lineage>
        <taxon>Eukaryota</taxon>
        <taxon>Fungi</taxon>
        <taxon>Dikarya</taxon>
        <taxon>Basidiomycota</taxon>
        <taxon>Agaricomycotina</taxon>
        <taxon>Agaricomycetes</taxon>
        <taxon>Auriculariales</taxon>
        <taxon>Exidiaceae</taxon>
        <taxon>Exidia</taxon>
    </lineage>
</organism>
<accession>A0A165GX72</accession>
<feature type="region of interest" description="Disordered" evidence="1">
    <location>
        <begin position="187"/>
        <end position="233"/>
    </location>
</feature>
<gene>
    <name evidence="2" type="ORF">EXIGLDRAFT_103517</name>
</gene>
<feature type="region of interest" description="Disordered" evidence="1">
    <location>
        <begin position="1"/>
        <end position="96"/>
    </location>
</feature>
<evidence type="ECO:0000256" key="1">
    <source>
        <dbReference type="SAM" id="MobiDB-lite"/>
    </source>
</evidence>
<dbReference type="AlphaFoldDB" id="A0A165GX72"/>
<keyword evidence="3" id="KW-1185">Reference proteome</keyword>
<feature type="compositionally biased region" description="Low complexity" evidence="1">
    <location>
        <begin position="119"/>
        <end position="145"/>
    </location>
</feature>
<dbReference type="InParanoid" id="A0A165GX72"/>
<name>A0A165GX72_EXIGL</name>